<dbReference type="STRING" id="1392255.A0A2I1CFL6"/>
<gene>
    <name evidence="2" type="ORF">P174DRAFT_457217</name>
</gene>
<keyword evidence="3" id="KW-1185">Reference proteome</keyword>
<proteinExistence type="predicted"/>
<dbReference type="GeneID" id="36536851"/>
<dbReference type="InterPro" id="IPR013108">
    <property type="entry name" value="Amidohydro_3"/>
</dbReference>
<comment type="caution">
    <text evidence="2">The sequence shown here is derived from an EMBL/GenBank/DDBJ whole genome shotgun (WGS) entry which is preliminary data.</text>
</comment>
<protein>
    <submittedName>
        <fullName evidence="2">Amidohydrolase family protein</fullName>
    </submittedName>
</protein>
<dbReference type="CDD" id="cd01300">
    <property type="entry name" value="YtcJ_like"/>
    <property type="match status" value="1"/>
</dbReference>
<dbReference type="InterPro" id="IPR011059">
    <property type="entry name" value="Metal-dep_hydrolase_composite"/>
</dbReference>
<keyword evidence="2" id="KW-0378">Hydrolase</keyword>
<reference evidence="3" key="1">
    <citation type="journal article" date="2018" name="Proc. Natl. Acad. Sci. U.S.A.">
        <title>Linking secondary metabolites to gene clusters through genome sequencing of six diverse Aspergillus species.</title>
        <authorList>
            <person name="Kaerboelling I."/>
            <person name="Vesth T.C."/>
            <person name="Frisvad J.C."/>
            <person name="Nybo J.L."/>
            <person name="Theobald S."/>
            <person name="Kuo A."/>
            <person name="Bowyer P."/>
            <person name="Matsuda Y."/>
            <person name="Mondo S."/>
            <person name="Lyhne E.K."/>
            <person name="Kogle M.E."/>
            <person name="Clum A."/>
            <person name="Lipzen A."/>
            <person name="Salamov A."/>
            <person name="Ngan C.Y."/>
            <person name="Daum C."/>
            <person name="Chiniquy J."/>
            <person name="Barry K."/>
            <person name="LaButti K."/>
            <person name="Haridas S."/>
            <person name="Simmons B.A."/>
            <person name="Magnuson J.K."/>
            <person name="Mortensen U.H."/>
            <person name="Larsen T.O."/>
            <person name="Grigoriev I.V."/>
            <person name="Baker S.E."/>
            <person name="Andersen M.R."/>
        </authorList>
    </citation>
    <scope>NUCLEOTIDE SEQUENCE [LARGE SCALE GENOMIC DNA]</scope>
    <source>
        <strain evidence="3">IBT 16806</strain>
    </source>
</reference>
<sequence>MKTIFTNGRIFSPSSNDLNADNAFAESMVIEDDHIIYVGVQDEAPFEDNTIDLNSRIVVPGFIDGHVHILNFGLSLGKLDLMECTCLEDIRKAIRSFAASHPTAPRLLCRGWIQSTTSGIALASMLDDLDPRPIHIESLDLHSVWCNPAALEEMGIYTTPDPPGGTIHRDETGRPSGLLSESAVVDLVWPFLAKITTQEAKLNALDQAFTAYTQAGYTGLVDMAMDEPTWDVLQLYRQRHNSPLHIAAYWLVPFSKNQETNFRHVDRAIQLHAEFSPSNSAHFCIMGIKLICDGVVDGCTAALSQPYGNLTDPVEPIWPADMLKAVVQRADQAGLQCAIHAIGDKAVKQAIDVLAEVGTPGRRHRIEHLELTAPEDAKRLGKLGITASVQPVHSDPVLFRAWPALIGDRCQRALAYREFVDGGARLAIGTDAPTAAHLPLPNLYNATTRRSALEPGESQATNAHFGLGLAEAVAAATEGRRRRADFVVLDMRWEAEELLEGKVCETWFGGKRVYSVDR</sequence>
<dbReference type="EMBL" id="MSZS01000002">
    <property type="protein sequence ID" value="PKX96427.1"/>
    <property type="molecule type" value="Genomic_DNA"/>
</dbReference>
<dbReference type="Pfam" id="PF07969">
    <property type="entry name" value="Amidohydro_3"/>
    <property type="match status" value="1"/>
</dbReference>
<dbReference type="OrthoDB" id="3501663at2759"/>
<dbReference type="GO" id="GO:0016810">
    <property type="term" value="F:hydrolase activity, acting on carbon-nitrogen (but not peptide) bonds"/>
    <property type="evidence" value="ECO:0007669"/>
    <property type="project" value="InterPro"/>
</dbReference>
<evidence type="ECO:0000259" key="1">
    <source>
        <dbReference type="Pfam" id="PF07969"/>
    </source>
</evidence>
<dbReference type="SUPFAM" id="SSF51338">
    <property type="entry name" value="Composite domain of metallo-dependent hydrolases"/>
    <property type="match status" value="1"/>
</dbReference>
<dbReference type="VEuPathDB" id="FungiDB:P174DRAFT_457217"/>
<dbReference type="RefSeq" id="XP_024685022.1">
    <property type="nucleotide sequence ID" value="XM_024829525.1"/>
</dbReference>
<feature type="domain" description="Amidohydrolase 3" evidence="1">
    <location>
        <begin position="50"/>
        <end position="514"/>
    </location>
</feature>
<dbReference type="Gene3D" id="3.20.20.140">
    <property type="entry name" value="Metal-dependent hydrolases"/>
    <property type="match status" value="1"/>
</dbReference>
<dbReference type="SUPFAM" id="SSF51556">
    <property type="entry name" value="Metallo-dependent hydrolases"/>
    <property type="match status" value="1"/>
</dbReference>
<accession>A0A2I1CFL6</accession>
<dbReference type="InterPro" id="IPR033932">
    <property type="entry name" value="YtcJ-like"/>
</dbReference>
<name>A0A2I1CFL6_ASPN1</name>
<evidence type="ECO:0000313" key="3">
    <source>
        <dbReference type="Proteomes" id="UP000234474"/>
    </source>
</evidence>
<dbReference type="Proteomes" id="UP000234474">
    <property type="component" value="Unassembled WGS sequence"/>
</dbReference>
<dbReference type="OMA" id="LCRGWIQ"/>
<dbReference type="Gene3D" id="2.30.40.10">
    <property type="entry name" value="Urease, subunit C, domain 1"/>
    <property type="match status" value="1"/>
</dbReference>
<dbReference type="AlphaFoldDB" id="A0A2I1CFL6"/>
<organism evidence="2 3">
    <name type="scientific">Aspergillus novofumigatus (strain IBT 16806)</name>
    <dbReference type="NCBI Taxonomy" id="1392255"/>
    <lineage>
        <taxon>Eukaryota</taxon>
        <taxon>Fungi</taxon>
        <taxon>Dikarya</taxon>
        <taxon>Ascomycota</taxon>
        <taxon>Pezizomycotina</taxon>
        <taxon>Eurotiomycetes</taxon>
        <taxon>Eurotiomycetidae</taxon>
        <taxon>Eurotiales</taxon>
        <taxon>Aspergillaceae</taxon>
        <taxon>Aspergillus</taxon>
        <taxon>Aspergillus subgen. Fumigati</taxon>
    </lineage>
</organism>
<dbReference type="InterPro" id="IPR032466">
    <property type="entry name" value="Metal_Hydrolase"/>
</dbReference>
<evidence type="ECO:0000313" key="2">
    <source>
        <dbReference type="EMBL" id="PKX96427.1"/>
    </source>
</evidence>
<dbReference type="Gene3D" id="3.10.310.70">
    <property type="match status" value="1"/>
</dbReference>
<dbReference type="PANTHER" id="PTHR22642">
    <property type="entry name" value="IMIDAZOLONEPROPIONASE"/>
    <property type="match status" value="1"/>
</dbReference>
<dbReference type="PANTHER" id="PTHR22642:SF19">
    <property type="entry name" value="AMIDOHYDROLASE FAMILY PROTEIN (AFU_ORTHOLOGUE AFUA_5G01480)"/>
    <property type="match status" value="1"/>
</dbReference>